<evidence type="ECO:0000313" key="6">
    <source>
        <dbReference type="Proteomes" id="UP000314011"/>
    </source>
</evidence>
<dbReference type="InterPro" id="IPR005143">
    <property type="entry name" value="TF_LuxR_autoind-bd_dom"/>
</dbReference>
<name>A0A5C5GCR5_9RHOB</name>
<evidence type="ECO:0000256" key="1">
    <source>
        <dbReference type="ARBA" id="ARBA00023015"/>
    </source>
</evidence>
<feature type="domain" description="Transcription factor LuxR-like autoinducer-binding" evidence="4">
    <location>
        <begin position="32"/>
        <end position="129"/>
    </location>
</feature>
<dbReference type="GO" id="GO:0003677">
    <property type="term" value="F:DNA binding"/>
    <property type="evidence" value="ECO:0007669"/>
    <property type="project" value="UniProtKB-KW"/>
</dbReference>
<evidence type="ECO:0000313" key="5">
    <source>
        <dbReference type="EMBL" id="TNY32595.1"/>
    </source>
</evidence>
<dbReference type="Gene3D" id="3.30.450.80">
    <property type="entry name" value="Transcription factor LuxR-like, autoinducer-binding domain"/>
    <property type="match status" value="1"/>
</dbReference>
<accession>A0A5C5GCR5</accession>
<keyword evidence="1" id="KW-0805">Transcription regulation</keyword>
<keyword evidence="3" id="KW-0804">Transcription</keyword>
<dbReference type="AlphaFoldDB" id="A0A5C5GCR5"/>
<dbReference type="SUPFAM" id="SSF75516">
    <property type="entry name" value="Pheromone-binding domain of LuxR-like quorum-sensing transcription factors"/>
    <property type="match status" value="1"/>
</dbReference>
<dbReference type="InterPro" id="IPR036693">
    <property type="entry name" value="TF_LuxR_autoind-bd_dom_sf"/>
</dbReference>
<proteinExistence type="predicted"/>
<dbReference type="EMBL" id="VFFF01000001">
    <property type="protein sequence ID" value="TNY32595.1"/>
    <property type="molecule type" value="Genomic_DNA"/>
</dbReference>
<gene>
    <name evidence="5" type="ORF">FHY64_04755</name>
</gene>
<comment type="caution">
    <text evidence="5">The sequence shown here is derived from an EMBL/GenBank/DDBJ whole genome shotgun (WGS) entry which is preliminary data.</text>
</comment>
<dbReference type="Proteomes" id="UP000314011">
    <property type="component" value="Unassembled WGS sequence"/>
</dbReference>
<organism evidence="5 6">
    <name type="scientific">Pelagovum pacificum</name>
    <dbReference type="NCBI Taxonomy" id="2588711"/>
    <lineage>
        <taxon>Bacteria</taxon>
        <taxon>Pseudomonadati</taxon>
        <taxon>Pseudomonadota</taxon>
        <taxon>Alphaproteobacteria</taxon>
        <taxon>Rhodobacterales</taxon>
        <taxon>Paracoccaceae</taxon>
        <taxon>Pelagovum</taxon>
    </lineage>
</organism>
<evidence type="ECO:0000256" key="3">
    <source>
        <dbReference type="ARBA" id="ARBA00023163"/>
    </source>
</evidence>
<dbReference type="RefSeq" id="WP_198571757.1">
    <property type="nucleotide sequence ID" value="NZ_CP065915.1"/>
</dbReference>
<reference evidence="5 6" key="1">
    <citation type="submission" date="2019-06" db="EMBL/GenBank/DDBJ databases">
        <title>Genome of new Rhodobacteraceae sp. SM1903.</title>
        <authorList>
            <person name="Ren X."/>
        </authorList>
    </citation>
    <scope>NUCLEOTIDE SEQUENCE [LARGE SCALE GENOMIC DNA]</scope>
    <source>
        <strain evidence="5 6">SM1903</strain>
    </source>
</reference>
<evidence type="ECO:0000259" key="4">
    <source>
        <dbReference type="Pfam" id="PF03472"/>
    </source>
</evidence>
<keyword evidence="2" id="KW-0238">DNA-binding</keyword>
<evidence type="ECO:0000256" key="2">
    <source>
        <dbReference type="ARBA" id="ARBA00023125"/>
    </source>
</evidence>
<dbReference type="Pfam" id="PF03472">
    <property type="entry name" value="Autoind_bind"/>
    <property type="match status" value="1"/>
</dbReference>
<sequence>MLERQIRQCIAELEELSPSGFAIAFHIRFSRPEFLFQTYPRDWQKIYSTGGLVMSDPIVSWGFANNGWTRWSELQDPPGGVLDQGRAFELNFGVAAGVEIDGSRSIAGFSRSDREFSVDEVERLMELLEELHRITLTGGALSPEAHAELRSMSLKFTHPDLIPPPD</sequence>
<keyword evidence="6" id="KW-1185">Reference proteome</keyword>
<protein>
    <submittedName>
        <fullName evidence="5">Transcriptional regulator</fullName>
    </submittedName>
</protein>